<evidence type="ECO:0000256" key="7">
    <source>
        <dbReference type="PROSITE-ProRule" id="PRU00546"/>
    </source>
</evidence>
<feature type="region of interest" description="Disordered" evidence="8">
    <location>
        <begin position="1"/>
        <end position="20"/>
    </location>
</feature>
<dbReference type="InterPro" id="IPR018253">
    <property type="entry name" value="DnaJ_domain_CS"/>
</dbReference>
<keyword evidence="4 7" id="KW-0862">Zinc</keyword>
<keyword evidence="6" id="KW-0349">Heme</keyword>
<dbReference type="Gene3D" id="2.60.260.20">
    <property type="entry name" value="Urease metallochaperone UreE, N-terminal domain"/>
    <property type="match status" value="2"/>
</dbReference>
<evidence type="ECO:0000256" key="8">
    <source>
        <dbReference type="SAM" id="MobiDB-lite"/>
    </source>
</evidence>
<dbReference type="SUPFAM" id="SSF49493">
    <property type="entry name" value="HSP40/DnaJ peptide-binding domain"/>
    <property type="match status" value="2"/>
</dbReference>
<dbReference type="GO" id="GO:0020037">
    <property type="term" value="F:heme binding"/>
    <property type="evidence" value="ECO:0007669"/>
    <property type="project" value="InterPro"/>
</dbReference>
<dbReference type="GO" id="GO:0005524">
    <property type="term" value="F:ATP binding"/>
    <property type="evidence" value="ECO:0007669"/>
    <property type="project" value="InterPro"/>
</dbReference>
<evidence type="ECO:0000256" key="2">
    <source>
        <dbReference type="ARBA" id="ARBA00022737"/>
    </source>
</evidence>
<reference evidence="12 13" key="1">
    <citation type="submission" date="2024-05" db="EMBL/GenBank/DDBJ databases">
        <authorList>
            <person name="Wallberg A."/>
        </authorList>
    </citation>
    <scope>NUCLEOTIDE SEQUENCE [LARGE SCALE GENOMIC DNA]</scope>
</reference>
<protein>
    <submittedName>
        <fullName evidence="12">Uncharacterized protein</fullName>
    </submittedName>
</protein>
<keyword evidence="3 7" id="KW-0863">Zinc-finger</keyword>
<dbReference type="PRINTS" id="PR00625">
    <property type="entry name" value="JDOMAIN"/>
</dbReference>
<dbReference type="GO" id="GO:0009408">
    <property type="term" value="P:response to heat"/>
    <property type="evidence" value="ECO:0007669"/>
    <property type="project" value="InterPro"/>
</dbReference>
<dbReference type="FunFam" id="2.60.260.20:FF:000003">
    <property type="entry name" value="DnaJ subfamily A member 2"/>
    <property type="match status" value="1"/>
</dbReference>
<dbReference type="PROSITE" id="PS51188">
    <property type="entry name" value="ZF_CR"/>
    <property type="match status" value="1"/>
</dbReference>
<keyword evidence="1 7" id="KW-0479">Metal-binding</keyword>
<evidence type="ECO:0000256" key="6">
    <source>
        <dbReference type="PROSITE-ProRule" id="PRU00433"/>
    </source>
</evidence>
<dbReference type="InterPro" id="IPR044713">
    <property type="entry name" value="DNJA1/2-like"/>
</dbReference>
<evidence type="ECO:0000256" key="1">
    <source>
        <dbReference type="ARBA" id="ARBA00022723"/>
    </source>
</evidence>
<dbReference type="InterPro" id="IPR001305">
    <property type="entry name" value="HSP_DnaJ_Cys-rich_dom"/>
</dbReference>
<evidence type="ECO:0000256" key="5">
    <source>
        <dbReference type="ARBA" id="ARBA00023004"/>
    </source>
</evidence>
<keyword evidence="13" id="KW-1185">Reference proteome</keyword>
<dbReference type="InterPro" id="IPR036410">
    <property type="entry name" value="HSP_DnaJ_Cys-rich_dom_sf"/>
</dbReference>
<dbReference type="PANTHER" id="PTHR43888">
    <property type="entry name" value="DNAJ-LIKE-2, ISOFORM A-RELATED"/>
    <property type="match status" value="1"/>
</dbReference>
<dbReference type="InterPro" id="IPR001623">
    <property type="entry name" value="DnaJ_domain"/>
</dbReference>
<dbReference type="InterPro" id="IPR002939">
    <property type="entry name" value="DnaJ_C"/>
</dbReference>
<feature type="domain" description="Cytochrome c" evidence="10">
    <location>
        <begin position="184"/>
        <end position="269"/>
    </location>
</feature>
<gene>
    <name evidence="12" type="ORF">MNOR_LOCUS23276</name>
</gene>
<evidence type="ECO:0000259" key="9">
    <source>
        <dbReference type="PROSITE" id="PS50076"/>
    </source>
</evidence>
<name>A0AAV2RF70_MEGNR</name>
<dbReference type="FunFam" id="2.10.230.10:FF:000001">
    <property type="entry name" value="DnaJ subfamily A member 2"/>
    <property type="match status" value="1"/>
</dbReference>
<dbReference type="PROSITE" id="PS00636">
    <property type="entry name" value="DNAJ_1"/>
    <property type="match status" value="1"/>
</dbReference>
<evidence type="ECO:0000313" key="13">
    <source>
        <dbReference type="Proteomes" id="UP001497623"/>
    </source>
</evidence>
<dbReference type="CDD" id="cd10719">
    <property type="entry name" value="DnaJ_zf"/>
    <property type="match status" value="1"/>
</dbReference>
<dbReference type="Gene3D" id="1.10.287.110">
    <property type="entry name" value="DnaJ domain"/>
    <property type="match status" value="1"/>
</dbReference>
<feature type="zinc finger region" description="CR-type" evidence="7">
    <location>
        <begin position="143"/>
        <end position="227"/>
    </location>
</feature>
<accession>A0AAV2RF70</accession>
<dbReference type="GO" id="GO:0009055">
    <property type="term" value="F:electron transfer activity"/>
    <property type="evidence" value="ECO:0007669"/>
    <property type="project" value="InterPro"/>
</dbReference>
<dbReference type="SUPFAM" id="SSF57938">
    <property type="entry name" value="DnaJ/Hsp40 cysteine-rich domain"/>
    <property type="match status" value="1"/>
</dbReference>
<dbReference type="InterPro" id="IPR008971">
    <property type="entry name" value="HSP40/DnaJ_pept-bd"/>
</dbReference>
<feature type="domain" description="J" evidence="9">
    <location>
        <begin position="6"/>
        <end position="68"/>
    </location>
</feature>
<keyword evidence="2" id="KW-0677">Repeat</keyword>
<dbReference type="EMBL" id="CAXKWB010020351">
    <property type="protein sequence ID" value="CAL4122554.1"/>
    <property type="molecule type" value="Genomic_DNA"/>
</dbReference>
<feature type="non-terminal residue" evidence="12">
    <location>
        <position position="387"/>
    </location>
</feature>
<evidence type="ECO:0000259" key="11">
    <source>
        <dbReference type="PROSITE" id="PS51188"/>
    </source>
</evidence>
<comment type="caution">
    <text evidence="12">The sequence shown here is derived from an EMBL/GenBank/DDBJ whole genome shotgun (WGS) entry which is preliminary data.</text>
</comment>
<dbReference type="GO" id="GO:0006457">
    <property type="term" value="P:protein folding"/>
    <property type="evidence" value="ECO:0007669"/>
    <property type="project" value="InterPro"/>
</dbReference>
<dbReference type="PROSITE" id="PS50076">
    <property type="entry name" value="DNAJ_2"/>
    <property type="match status" value="1"/>
</dbReference>
<dbReference type="Pfam" id="PF00226">
    <property type="entry name" value="DnaJ"/>
    <property type="match status" value="1"/>
</dbReference>
<dbReference type="HAMAP" id="MF_01152">
    <property type="entry name" value="DnaJ"/>
    <property type="match status" value="1"/>
</dbReference>
<evidence type="ECO:0000256" key="4">
    <source>
        <dbReference type="ARBA" id="ARBA00022833"/>
    </source>
</evidence>
<dbReference type="GO" id="GO:0008270">
    <property type="term" value="F:zinc ion binding"/>
    <property type="evidence" value="ECO:0007669"/>
    <property type="project" value="UniProtKB-KW"/>
</dbReference>
<dbReference type="GO" id="GO:0030544">
    <property type="term" value="F:Hsp70 protein binding"/>
    <property type="evidence" value="ECO:0007669"/>
    <property type="project" value="InterPro"/>
</dbReference>
<dbReference type="CDD" id="cd06257">
    <property type="entry name" value="DnaJ"/>
    <property type="match status" value="1"/>
</dbReference>
<dbReference type="Gene3D" id="2.10.230.10">
    <property type="entry name" value="Heat shock protein DnaJ, cysteine-rich domain"/>
    <property type="match status" value="1"/>
</dbReference>
<dbReference type="PROSITE" id="PS51007">
    <property type="entry name" value="CYTC"/>
    <property type="match status" value="1"/>
</dbReference>
<dbReference type="Pfam" id="PF00684">
    <property type="entry name" value="DnaJ_CXXCXGXG"/>
    <property type="match status" value="1"/>
</dbReference>
<dbReference type="SUPFAM" id="SSF46565">
    <property type="entry name" value="Chaperone J-domain"/>
    <property type="match status" value="1"/>
</dbReference>
<dbReference type="Pfam" id="PF01556">
    <property type="entry name" value="DnaJ_C"/>
    <property type="match status" value="1"/>
</dbReference>
<dbReference type="GO" id="GO:0051082">
    <property type="term" value="F:unfolded protein binding"/>
    <property type="evidence" value="ECO:0007669"/>
    <property type="project" value="InterPro"/>
</dbReference>
<keyword evidence="5 6" id="KW-0408">Iron</keyword>
<proteinExistence type="inferred from homology"/>
<dbReference type="InterPro" id="IPR009056">
    <property type="entry name" value="Cyt_c-like_dom"/>
</dbReference>
<dbReference type="AlphaFoldDB" id="A0AAV2RF70"/>
<sequence>MVKETEYYDRLGVSPTASPEELKKSYRKMALKYHPDKNPEGGDKFKKISQAYDVLSDPKKRKTYDKGGEEALQNGGQSSGRNPFDIFNMFFGGAMDDEMEEDGVDGGGFGFGFKPNFGGGQRSNRPKPVEHRLPVTLEQLMNGARKKIKIERKRLCTACGGLGGRKGAVTEDCRDCKAKGVKLTYQQMGPGLMEMHTNCETCHGSGQLINPMDRCSACEAARVVKDAKICEINVERGMNDGQKIMLKGEGDQLPGKEAGDIVVFIMEKPHSIFKRKELDLHVTCKVDLVEALCGFNKTLEHLDGRTINFSVGKGEVIKPDLERCLLGEGLPMYRNPYERGDLIIKFKVDLPKMDPSLTDFKKLELLLGERPTPEPLTGEEDEVRMSE</sequence>
<evidence type="ECO:0000313" key="12">
    <source>
        <dbReference type="EMBL" id="CAL4122554.1"/>
    </source>
</evidence>
<dbReference type="CDD" id="cd10747">
    <property type="entry name" value="DnaJ_C"/>
    <property type="match status" value="1"/>
</dbReference>
<dbReference type="Proteomes" id="UP001497623">
    <property type="component" value="Unassembled WGS sequence"/>
</dbReference>
<organism evidence="12 13">
    <name type="scientific">Meganyctiphanes norvegica</name>
    <name type="common">Northern krill</name>
    <name type="synonym">Thysanopoda norvegica</name>
    <dbReference type="NCBI Taxonomy" id="48144"/>
    <lineage>
        <taxon>Eukaryota</taxon>
        <taxon>Metazoa</taxon>
        <taxon>Ecdysozoa</taxon>
        <taxon>Arthropoda</taxon>
        <taxon>Crustacea</taxon>
        <taxon>Multicrustacea</taxon>
        <taxon>Malacostraca</taxon>
        <taxon>Eumalacostraca</taxon>
        <taxon>Eucarida</taxon>
        <taxon>Euphausiacea</taxon>
        <taxon>Euphausiidae</taxon>
        <taxon>Meganyctiphanes</taxon>
    </lineage>
</organism>
<evidence type="ECO:0000256" key="3">
    <source>
        <dbReference type="ARBA" id="ARBA00022771"/>
    </source>
</evidence>
<feature type="region of interest" description="Disordered" evidence="8">
    <location>
        <begin position="56"/>
        <end position="80"/>
    </location>
</feature>
<feature type="domain" description="CR-type" evidence="11">
    <location>
        <begin position="143"/>
        <end position="227"/>
    </location>
</feature>
<dbReference type="InterPro" id="IPR012724">
    <property type="entry name" value="DnaJ"/>
</dbReference>
<dbReference type="SMART" id="SM00271">
    <property type="entry name" value="DnaJ"/>
    <property type="match status" value="1"/>
</dbReference>
<dbReference type="InterPro" id="IPR036869">
    <property type="entry name" value="J_dom_sf"/>
</dbReference>
<evidence type="ECO:0000259" key="10">
    <source>
        <dbReference type="PROSITE" id="PS51007"/>
    </source>
</evidence>